<keyword evidence="2" id="KW-0547">Nucleotide-binding</keyword>
<feature type="domain" description="AAA+ ATPase" evidence="4">
    <location>
        <begin position="213"/>
        <end position="396"/>
    </location>
</feature>
<dbReference type="PANTHER" id="PTHR32039">
    <property type="entry name" value="MAGNESIUM-CHELATASE SUBUNIT CHLI"/>
    <property type="match status" value="1"/>
</dbReference>
<protein>
    <submittedName>
        <fullName evidence="5">Magnesium chelatase</fullName>
    </submittedName>
</protein>
<dbReference type="RefSeq" id="WP_189626940.1">
    <property type="nucleotide sequence ID" value="NZ_BNAF01000009.1"/>
</dbReference>
<dbReference type="PANTHER" id="PTHR32039:SF7">
    <property type="entry name" value="COMPETENCE PROTEIN COMM"/>
    <property type="match status" value="1"/>
</dbReference>
<keyword evidence="3" id="KW-0067">ATP-binding</keyword>
<dbReference type="SUPFAM" id="SSF52540">
    <property type="entry name" value="P-loop containing nucleoside triphosphate hydrolases"/>
    <property type="match status" value="1"/>
</dbReference>
<dbReference type="NCBIfam" id="TIGR00368">
    <property type="entry name" value="YifB family Mg chelatase-like AAA ATPase"/>
    <property type="match status" value="1"/>
</dbReference>
<accession>A0ABQ3HVZ5</accession>
<dbReference type="Gene3D" id="3.40.50.300">
    <property type="entry name" value="P-loop containing nucleotide triphosphate hydrolases"/>
    <property type="match status" value="1"/>
</dbReference>
<dbReference type="InterPro" id="IPR020568">
    <property type="entry name" value="Ribosomal_Su5_D2-typ_SF"/>
</dbReference>
<name>A0ABQ3HVZ5_9SPHI</name>
<dbReference type="InterPro" id="IPR045006">
    <property type="entry name" value="CHLI-like"/>
</dbReference>
<evidence type="ECO:0000313" key="5">
    <source>
        <dbReference type="EMBL" id="GHE40131.1"/>
    </source>
</evidence>
<evidence type="ECO:0000256" key="1">
    <source>
        <dbReference type="ARBA" id="ARBA00006354"/>
    </source>
</evidence>
<comment type="caution">
    <text evidence="5">The sequence shown here is derived from an EMBL/GenBank/DDBJ whole genome shotgun (WGS) entry which is preliminary data.</text>
</comment>
<dbReference type="SMART" id="SM00382">
    <property type="entry name" value="AAA"/>
    <property type="match status" value="1"/>
</dbReference>
<gene>
    <name evidence="5" type="ORF">GCM10017764_24140</name>
</gene>
<dbReference type="EMBL" id="BNAF01000009">
    <property type="protein sequence ID" value="GHE40131.1"/>
    <property type="molecule type" value="Genomic_DNA"/>
</dbReference>
<proteinExistence type="inferred from homology"/>
<evidence type="ECO:0000256" key="3">
    <source>
        <dbReference type="ARBA" id="ARBA00022840"/>
    </source>
</evidence>
<dbReference type="Pfam" id="PF13541">
    <property type="entry name" value="ChlI"/>
    <property type="match status" value="1"/>
</dbReference>
<dbReference type="InterPro" id="IPR003593">
    <property type="entry name" value="AAA+_ATPase"/>
</dbReference>
<dbReference type="InterPro" id="IPR027417">
    <property type="entry name" value="P-loop_NTPase"/>
</dbReference>
<dbReference type="Pfam" id="PF01078">
    <property type="entry name" value="Mg_chelatase"/>
    <property type="match status" value="1"/>
</dbReference>
<dbReference type="Gene3D" id="3.30.230.10">
    <property type="match status" value="1"/>
</dbReference>
<dbReference type="Proteomes" id="UP000620550">
    <property type="component" value="Unassembled WGS sequence"/>
</dbReference>
<evidence type="ECO:0000256" key="2">
    <source>
        <dbReference type="ARBA" id="ARBA00022741"/>
    </source>
</evidence>
<dbReference type="SUPFAM" id="SSF54211">
    <property type="entry name" value="Ribosomal protein S5 domain 2-like"/>
    <property type="match status" value="1"/>
</dbReference>
<dbReference type="InterPro" id="IPR001208">
    <property type="entry name" value="MCM_dom"/>
</dbReference>
<comment type="similarity">
    <text evidence="1">Belongs to the Mg-chelatase subunits D/I family. ComM subfamily.</text>
</comment>
<dbReference type="InterPro" id="IPR014721">
    <property type="entry name" value="Ribsml_uS5_D2-typ_fold_subgr"/>
</dbReference>
<organism evidence="5 6">
    <name type="scientific">Sphingobacterium griseoflavum</name>
    <dbReference type="NCBI Taxonomy" id="1474952"/>
    <lineage>
        <taxon>Bacteria</taxon>
        <taxon>Pseudomonadati</taxon>
        <taxon>Bacteroidota</taxon>
        <taxon>Sphingobacteriia</taxon>
        <taxon>Sphingobacteriales</taxon>
        <taxon>Sphingobacteriaceae</taxon>
        <taxon>Sphingobacterium</taxon>
    </lineage>
</organism>
<dbReference type="InterPro" id="IPR000523">
    <property type="entry name" value="Mg_chelatse_chII-like_cat_dom"/>
</dbReference>
<evidence type="ECO:0000259" key="4">
    <source>
        <dbReference type="SMART" id="SM00382"/>
    </source>
</evidence>
<dbReference type="PRINTS" id="PR01657">
    <property type="entry name" value="MCMFAMILY"/>
</dbReference>
<dbReference type="InterPro" id="IPR025158">
    <property type="entry name" value="Mg_chelat-rel_C"/>
</dbReference>
<keyword evidence="6" id="KW-1185">Reference proteome</keyword>
<dbReference type="InterPro" id="IPR004482">
    <property type="entry name" value="Mg_chelat-rel"/>
</dbReference>
<evidence type="ECO:0000313" key="6">
    <source>
        <dbReference type="Proteomes" id="UP000620550"/>
    </source>
</evidence>
<reference evidence="6" key="1">
    <citation type="journal article" date="2019" name="Int. J. Syst. Evol. Microbiol.">
        <title>The Global Catalogue of Microorganisms (GCM) 10K type strain sequencing project: providing services to taxonomists for standard genome sequencing and annotation.</title>
        <authorList>
            <consortium name="The Broad Institute Genomics Platform"/>
            <consortium name="The Broad Institute Genome Sequencing Center for Infectious Disease"/>
            <person name="Wu L."/>
            <person name="Ma J."/>
        </authorList>
    </citation>
    <scope>NUCLEOTIDE SEQUENCE [LARGE SCALE GENOMIC DNA]</scope>
    <source>
        <strain evidence="6">CGMCC 1.12966</strain>
    </source>
</reference>
<sequence length="512" mass="56151">MLVKTFSSAVHGIEATTITVEVHISTGTKYYIVGLPDSAIKESWQRIESAIATIGFRMPRQKIVVNLAPADIRKEGSGYDLSMAVGILAASGQMTGDLLNDYLILGELSLDGDIQPIKGALPVAVQAEKDGFKGIILPEANAKEAAAVQNIQVLAVSNLQQIVSFFNAEEKIDPVTIDIDTAFLHHINNYDVDFADVRGQENIKRALEIAAAGGHNVILIGPPGAGKTMLAKRLPTVLPPLTIQESIETTKIHSVAGQLQGQASLMTTRPFRAPHHTISDVALVGGGSYPQPGEISLAHHGVLFLDELPEFKRSVLEVMRQPLESRSITISRARFSVDYPASFMLIAAMNPCPCGYYNHPEKECICGSAVVQRYLSKISGPLLDRIDLHVEVTPVEFSELAKDTPCEKSMHIRERVVRARQMQAKRFIDTPQIHCNAQMGTKIARDVCRITEEGTLLLKKAMEKLGLSARAYDRILKVARTIADMEDSIEIQNEHLAEAIHFRSLDRENWAG</sequence>
<dbReference type="Pfam" id="PF13335">
    <property type="entry name" value="Mg_chelatase_C"/>
    <property type="match status" value="1"/>
</dbReference>